<reference evidence="1" key="1">
    <citation type="submission" date="2017-04" db="EMBL/GenBank/DDBJ databases">
        <title>First report of Klebsiella oxytoca strain simultaneously producing NDM-1, IMP-4 and KPC-2 carbapenemases.</title>
        <authorList>
            <person name="Wang J."/>
            <person name="Li J."/>
            <person name="Yuan M."/>
            <person name="Chen H."/>
            <person name="Jia Y."/>
            <person name="Zhu X."/>
            <person name="Bai L."/>
            <person name="Bai X."/>
            <person name="Fanning S."/>
        </authorList>
    </citation>
    <scope>NUCLEOTIDE SEQUENCE</scope>
    <source>
        <strain evidence="1">PKOX3</strain>
        <plasmid evidence="1">p2-OXA</plasmid>
    </source>
</reference>
<organism evidence="1">
    <name type="scientific">Klebsiella oxytoca</name>
    <dbReference type="NCBI Taxonomy" id="571"/>
    <lineage>
        <taxon>Bacteria</taxon>
        <taxon>Pseudomonadati</taxon>
        <taxon>Pseudomonadota</taxon>
        <taxon>Gammaproteobacteria</taxon>
        <taxon>Enterobacterales</taxon>
        <taxon>Enterobacteriaceae</taxon>
        <taxon>Klebsiella/Raoultella group</taxon>
        <taxon>Klebsiella</taxon>
    </lineage>
</organism>
<proteinExistence type="predicted"/>
<keyword evidence="1" id="KW-0614">Plasmid</keyword>
<evidence type="ECO:0000313" key="1">
    <source>
        <dbReference type="EMBL" id="ASD48910.1"/>
    </source>
</evidence>
<dbReference type="AlphaFoldDB" id="A0A1Z3MM78"/>
<geneLocation type="plasmid" evidence="1">
    <name>p2-OXA</name>
</geneLocation>
<accession>A0A1Z3MM78</accession>
<protein>
    <submittedName>
        <fullName evidence="1">Uncharacterized protein</fullName>
    </submittedName>
</protein>
<name>A0A1Z3MM78_KLEOX</name>
<sequence length="45" mass="5306">MIINLREFSSSKDKTKARWTIDIINNEQVSNLQGKSKKPIEIKFR</sequence>
<dbReference type="EMBL" id="KY913898">
    <property type="protein sequence ID" value="ASD48910.1"/>
    <property type="molecule type" value="Genomic_DNA"/>
</dbReference>